<feature type="region of interest" description="Disordered" evidence="2">
    <location>
        <begin position="179"/>
        <end position="204"/>
    </location>
</feature>
<dbReference type="EMBL" id="CCYD01000653">
    <property type="protein sequence ID" value="CEG43203.1"/>
    <property type="molecule type" value="Genomic_DNA"/>
</dbReference>
<evidence type="ECO:0000256" key="2">
    <source>
        <dbReference type="SAM" id="MobiDB-lite"/>
    </source>
</evidence>
<evidence type="ECO:0000256" key="1">
    <source>
        <dbReference type="SAM" id="Coils"/>
    </source>
</evidence>
<dbReference type="OrthoDB" id="103828at2759"/>
<dbReference type="GeneID" id="36408471"/>
<name>A0A0N7L639_PLAHL</name>
<feature type="compositionally biased region" description="Polar residues" evidence="2">
    <location>
        <begin position="182"/>
        <end position="191"/>
    </location>
</feature>
<organism evidence="3 4">
    <name type="scientific">Plasmopara halstedii</name>
    <name type="common">Downy mildew of sunflower</name>
    <dbReference type="NCBI Taxonomy" id="4781"/>
    <lineage>
        <taxon>Eukaryota</taxon>
        <taxon>Sar</taxon>
        <taxon>Stramenopiles</taxon>
        <taxon>Oomycota</taxon>
        <taxon>Peronosporomycetes</taxon>
        <taxon>Peronosporales</taxon>
        <taxon>Peronosporaceae</taxon>
        <taxon>Plasmopara</taxon>
    </lineage>
</organism>
<feature type="coiled-coil region" evidence="1">
    <location>
        <begin position="112"/>
        <end position="139"/>
    </location>
</feature>
<reference evidence="4" key="1">
    <citation type="submission" date="2014-09" db="EMBL/GenBank/DDBJ databases">
        <authorList>
            <person name="Sharma Rahul"/>
            <person name="Thines Marco"/>
        </authorList>
    </citation>
    <scope>NUCLEOTIDE SEQUENCE [LARGE SCALE GENOMIC DNA]</scope>
</reference>
<dbReference type="RefSeq" id="XP_024579572.1">
    <property type="nucleotide sequence ID" value="XM_024729168.1"/>
</dbReference>
<keyword evidence="4" id="KW-1185">Reference proteome</keyword>
<keyword evidence="1" id="KW-0175">Coiled coil</keyword>
<dbReference type="Proteomes" id="UP000054928">
    <property type="component" value="Unassembled WGS sequence"/>
</dbReference>
<protein>
    <submittedName>
        <fullName evidence="3">Uncharacterized protein</fullName>
    </submittedName>
</protein>
<sequence length="204" mass="23256">MARQVVSVVRCFAKRKHNQRDELKTSTGSRLARASAASFRMSMDDANVGDDEPESGDEDILISLPTSCRAWRVYHREKRAHDYTKRRLVATFQRETKLLKLVASIDGRVEVVERTAMEMADLEAAMMRFEMKLDTQVQELVMQNDLILKLEASKAQCQFYKERLYETNATLLKYRGAEVSDEGSSAGNKSSVCPCRRTKPRKPA</sequence>
<evidence type="ECO:0000313" key="4">
    <source>
        <dbReference type="Proteomes" id="UP000054928"/>
    </source>
</evidence>
<accession>A0A0N7L639</accession>
<evidence type="ECO:0000313" key="3">
    <source>
        <dbReference type="EMBL" id="CEG43203.1"/>
    </source>
</evidence>
<dbReference type="AlphaFoldDB" id="A0A0N7L639"/>
<proteinExistence type="predicted"/>